<reference evidence="1" key="1">
    <citation type="submission" date="2014-09" db="EMBL/GenBank/DDBJ databases">
        <authorList>
            <person name="Magalhaes I.L.F."/>
            <person name="Oliveira U."/>
            <person name="Santos F.R."/>
            <person name="Vidigal T.H.D.A."/>
            <person name="Brescovit A.D."/>
            <person name="Santos A.J."/>
        </authorList>
    </citation>
    <scope>NUCLEOTIDE SEQUENCE</scope>
    <source>
        <tissue evidence="1">Shoot tissue taken approximately 20 cm above the soil surface</tissue>
    </source>
</reference>
<evidence type="ECO:0000313" key="1">
    <source>
        <dbReference type="EMBL" id="JAE10699.1"/>
    </source>
</evidence>
<dbReference type="EMBL" id="GBRH01187197">
    <property type="protein sequence ID" value="JAE10699.1"/>
    <property type="molecule type" value="Transcribed_RNA"/>
</dbReference>
<protein>
    <submittedName>
        <fullName evidence="1">Uncharacterized protein</fullName>
    </submittedName>
</protein>
<reference evidence="1" key="2">
    <citation type="journal article" date="2015" name="Data Brief">
        <title>Shoot transcriptome of the giant reed, Arundo donax.</title>
        <authorList>
            <person name="Barrero R.A."/>
            <person name="Guerrero F.D."/>
            <person name="Moolhuijzen P."/>
            <person name="Goolsby J.A."/>
            <person name="Tidwell J."/>
            <person name="Bellgard S.E."/>
            <person name="Bellgard M.I."/>
        </authorList>
    </citation>
    <scope>NUCLEOTIDE SEQUENCE</scope>
    <source>
        <tissue evidence="1">Shoot tissue taken approximately 20 cm above the soil surface</tissue>
    </source>
</reference>
<organism evidence="1">
    <name type="scientific">Arundo donax</name>
    <name type="common">Giant reed</name>
    <name type="synonym">Donax arundinaceus</name>
    <dbReference type="NCBI Taxonomy" id="35708"/>
    <lineage>
        <taxon>Eukaryota</taxon>
        <taxon>Viridiplantae</taxon>
        <taxon>Streptophyta</taxon>
        <taxon>Embryophyta</taxon>
        <taxon>Tracheophyta</taxon>
        <taxon>Spermatophyta</taxon>
        <taxon>Magnoliopsida</taxon>
        <taxon>Liliopsida</taxon>
        <taxon>Poales</taxon>
        <taxon>Poaceae</taxon>
        <taxon>PACMAD clade</taxon>
        <taxon>Arundinoideae</taxon>
        <taxon>Arundineae</taxon>
        <taxon>Arundo</taxon>
    </lineage>
</organism>
<accession>A0A0A9FHK4</accession>
<proteinExistence type="predicted"/>
<name>A0A0A9FHK4_ARUDO</name>
<dbReference type="AlphaFoldDB" id="A0A0A9FHK4"/>
<sequence length="16" mass="1600">MCLDLALLSGSGMFAA</sequence>